<dbReference type="PROSITE" id="PS00107">
    <property type="entry name" value="PROTEIN_KINASE_ATP"/>
    <property type="match status" value="1"/>
</dbReference>
<evidence type="ECO:0000256" key="14">
    <source>
        <dbReference type="SAM" id="Coils"/>
    </source>
</evidence>
<keyword evidence="14" id="KW-0175">Coiled coil</keyword>
<organism evidence="17 18">
    <name type="scientific">Clarias magur</name>
    <name type="common">Asian catfish</name>
    <name type="synonym">Macropteronotus magur</name>
    <dbReference type="NCBI Taxonomy" id="1594786"/>
    <lineage>
        <taxon>Eukaryota</taxon>
        <taxon>Metazoa</taxon>
        <taxon>Chordata</taxon>
        <taxon>Craniata</taxon>
        <taxon>Vertebrata</taxon>
        <taxon>Euteleostomi</taxon>
        <taxon>Actinopterygii</taxon>
        <taxon>Neopterygii</taxon>
        <taxon>Teleostei</taxon>
        <taxon>Ostariophysi</taxon>
        <taxon>Siluriformes</taxon>
        <taxon>Clariidae</taxon>
        <taxon>Clarias</taxon>
    </lineage>
</organism>
<keyword evidence="7 13" id="KW-0547">Nucleotide-binding</keyword>
<feature type="compositionally biased region" description="Basic and acidic residues" evidence="15">
    <location>
        <begin position="607"/>
        <end position="632"/>
    </location>
</feature>
<evidence type="ECO:0000256" key="9">
    <source>
        <dbReference type="ARBA" id="ARBA00022840"/>
    </source>
</evidence>
<feature type="region of interest" description="Disordered" evidence="15">
    <location>
        <begin position="717"/>
        <end position="759"/>
    </location>
</feature>
<feature type="coiled-coil region" evidence="14">
    <location>
        <begin position="534"/>
        <end position="561"/>
    </location>
</feature>
<evidence type="ECO:0000256" key="10">
    <source>
        <dbReference type="ARBA" id="ARBA00022842"/>
    </source>
</evidence>
<keyword evidence="5" id="KW-0808">Transferase</keyword>
<dbReference type="PROSITE" id="PS00108">
    <property type="entry name" value="PROTEIN_KINASE_ST"/>
    <property type="match status" value="1"/>
</dbReference>
<dbReference type="InterPro" id="IPR000719">
    <property type="entry name" value="Prot_kinase_dom"/>
</dbReference>
<feature type="compositionally biased region" description="Acidic residues" evidence="15">
    <location>
        <begin position="741"/>
        <end position="759"/>
    </location>
</feature>
<evidence type="ECO:0000256" key="8">
    <source>
        <dbReference type="ARBA" id="ARBA00022777"/>
    </source>
</evidence>
<evidence type="ECO:0000259" key="16">
    <source>
        <dbReference type="PROSITE" id="PS50011"/>
    </source>
</evidence>
<comment type="similarity">
    <text evidence="2">Belongs to the protein kinase superfamily. NEK Ser/Thr protein kinase family. NIMA subfamily.</text>
</comment>
<evidence type="ECO:0000256" key="4">
    <source>
        <dbReference type="ARBA" id="ARBA00022527"/>
    </source>
</evidence>
<feature type="region of interest" description="Disordered" evidence="15">
    <location>
        <begin position="607"/>
        <end position="633"/>
    </location>
</feature>
<feature type="non-terminal residue" evidence="17">
    <location>
        <position position="759"/>
    </location>
</feature>
<dbReference type="GO" id="GO:0046872">
    <property type="term" value="F:metal ion binding"/>
    <property type="evidence" value="ECO:0007669"/>
    <property type="project" value="UniProtKB-KW"/>
</dbReference>
<comment type="caution">
    <text evidence="17">The sequence shown here is derived from an EMBL/GenBank/DDBJ whole genome shotgun (WGS) entry which is preliminary data.</text>
</comment>
<feature type="binding site" evidence="13">
    <location>
        <position position="43"/>
    </location>
    <ligand>
        <name>ATP</name>
        <dbReference type="ChEBI" id="CHEBI:30616"/>
    </ligand>
</feature>
<feature type="coiled-coil region" evidence="14">
    <location>
        <begin position="466"/>
        <end position="500"/>
    </location>
</feature>
<dbReference type="Pfam" id="PF00069">
    <property type="entry name" value="Pkinase"/>
    <property type="match status" value="1"/>
</dbReference>
<evidence type="ECO:0000313" key="17">
    <source>
        <dbReference type="EMBL" id="KAF5891541.1"/>
    </source>
</evidence>
<feature type="compositionally biased region" description="Basic and acidic residues" evidence="15">
    <location>
        <begin position="562"/>
        <end position="575"/>
    </location>
</feature>
<dbReference type="SMART" id="SM00220">
    <property type="entry name" value="S_TKc"/>
    <property type="match status" value="1"/>
</dbReference>
<dbReference type="OrthoDB" id="248923at2759"/>
<feature type="region of interest" description="Disordered" evidence="15">
    <location>
        <begin position="664"/>
        <end position="687"/>
    </location>
</feature>
<dbReference type="PANTHER" id="PTHR44899:SF1">
    <property type="entry name" value="SERINE_THREONINE-PROTEIN KINASE NEK5"/>
    <property type="match status" value="1"/>
</dbReference>
<dbReference type="FunFam" id="3.30.200.20:FF:000097">
    <property type="entry name" value="Probable serine/threonine-protein kinase nek1"/>
    <property type="match status" value="1"/>
</dbReference>
<evidence type="ECO:0000256" key="11">
    <source>
        <dbReference type="ARBA" id="ARBA00047899"/>
    </source>
</evidence>
<evidence type="ECO:0000256" key="1">
    <source>
        <dbReference type="ARBA" id="ARBA00001946"/>
    </source>
</evidence>
<feature type="compositionally biased region" description="Basic and acidic residues" evidence="15">
    <location>
        <begin position="670"/>
        <end position="687"/>
    </location>
</feature>
<comment type="catalytic activity">
    <reaction evidence="11">
        <text>L-threonyl-[protein] + ATP = O-phospho-L-threonyl-[protein] + ADP + H(+)</text>
        <dbReference type="Rhea" id="RHEA:46608"/>
        <dbReference type="Rhea" id="RHEA-COMP:11060"/>
        <dbReference type="Rhea" id="RHEA-COMP:11605"/>
        <dbReference type="ChEBI" id="CHEBI:15378"/>
        <dbReference type="ChEBI" id="CHEBI:30013"/>
        <dbReference type="ChEBI" id="CHEBI:30616"/>
        <dbReference type="ChEBI" id="CHEBI:61977"/>
        <dbReference type="ChEBI" id="CHEBI:456216"/>
        <dbReference type="EC" id="2.7.11.1"/>
    </reaction>
</comment>
<evidence type="ECO:0000256" key="3">
    <source>
        <dbReference type="ARBA" id="ARBA00012513"/>
    </source>
</evidence>
<dbReference type="FunFam" id="1.10.510.10:FF:000172">
    <property type="entry name" value="serine/threonine-protein kinase Nek1 isoform X1"/>
    <property type="match status" value="1"/>
</dbReference>
<evidence type="ECO:0000256" key="15">
    <source>
        <dbReference type="SAM" id="MobiDB-lite"/>
    </source>
</evidence>
<sequence length="759" mass="87625">MTQESDRTGDSDYMVLGQVGEGAFGKALLVREKAGSGHRCVMKQVGLSRMSTREREAAEKEVTLLSKMKHPNIVAFFQSFQERNSLYIVMEYCDGGDLMKKITLQRGQPFKEEQIVDWFVQICLGLKHIHDRKVLHRDIKAQNIFLTQGGTKVKLGDFGIARMLNNTTEMARTCVGTPYYISPEICENRPYNNKTDIWSLGCVLYELCTLRHPFEGSSLKQLIMKICRGHYTPVSQRYSTELRLLLSQLFKVSPRDRPSVTSLLKRPLLNKHISKHLEPQFMEEEFSHAVLHSDKPVAQHVDRRIAALKAEHPLSKFPPRAEQRCVVPKPYSTRNKKMVGHQAELEVGKALRGMPAQLETRPNANLQHHRQHRDHRDRVQHQPGPYQPPLPHRLVAQEPMEVESRAYRENALEPYQLVAAAREEYLQRRQEANQYKLRAEKQLGLRPSTADAERYGCLDKRDSPPQQAAQDKLQEEQEYVRQLQQIRQRYQDEIRGMRRRAKAEVPHQVQLRAAYVLECPSDKPSEEQKPTDLDKALRQILQQNQKERRELQKKYKDKKGVMFEIKLQEDRTKDEEDKEPEETDGQNEEDPLNQTLKFDAELKLWRPAGEAEIKPEARAEEGRSEEVEEHVKRGMWRQEAPQTLMNALANMEVLSICSTYSHTQPGATVQEEKEQSPEERRQWTDRRPDTLLNALAQAQLTYSTLGTCLPLDDAAAQEEVRNKVVESKKTGDVGDGKEVDSDVEPDEERLEPRSDDDDT</sequence>
<proteinExistence type="inferred from homology"/>
<dbReference type="Gene3D" id="3.30.200.20">
    <property type="entry name" value="Phosphorylase Kinase, domain 1"/>
    <property type="match status" value="1"/>
</dbReference>
<dbReference type="AlphaFoldDB" id="A0A8J4WUG3"/>
<feature type="region of interest" description="Disordered" evidence="15">
    <location>
        <begin position="562"/>
        <end position="594"/>
    </location>
</feature>
<keyword evidence="4" id="KW-0723">Serine/threonine-protein kinase</keyword>
<dbReference type="EMBL" id="QNUK01000575">
    <property type="protein sequence ID" value="KAF5891541.1"/>
    <property type="molecule type" value="Genomic_DNA"/>
</dbReference>
<evidence type="ECO:0000256" key="7">
    <source>
        <dbReference type="ARBA" id="ARBA00022741"/>
    </source>
</evidence>
<dbReference type="CDD" id="cd08215">
    <property type="entry name" value="STKc_Nek"/>
    <property type="match status" value="1"/>
</dbReference>
<protein>
    <recommendedName>
        <fullName evidence="3">non-specific serine/threonine protein kinase</fullName>
        <ecNumber evidence="3">2.7.11.1</ecNumber>
    </recommendedName>
</protein>
<dbReference type="InterPro" id="IPR051131">
    <property type="entry name" value="NEK_Ser/Thr_kinase_NIMA"/>
</dbReference>
<keyword evidence="9 13" id="KW-0067">ATP-binding</keyword>
<evidence type="ECO:0000256" key="2">
    <source>
        <dbReference type="ARBA" id="ARBA00010886"/>
    </source>
</evidence>
<feature type="compositionally biased region" description="Acidic residues" evidence="15">
    <location>
        <begin position="576"/>
        <end position="591"/>
    </location>
</feature>
<evidence type="ECO:0000256" key="13">
    <source>
        <dbReference type="PROSITE-ProRule" id="PRU10141"/>
    </source>
</evidence>
<dbReference type="Proteomes" id="UP000727407">
    <property type="component" value="Unassembled WGS sequence"/>
</dbReference>
<gene>
    <name evidence="17" type="ORF">DAT39_018763</name>
</gene>
<dbReference type="PANTHER" id="PTHR44899">
    <property type="entry name" value="CAMK FAMILY PROTEIN KINASE"/>
    <property type="match status" value="1"/>
</dbReference>
<dbReference type="GO" id="GO:0004674">
    <property type="term" value="F:protein serine/threonine kinase activity"/>
    <property type="evidence" value="ECO:0007669"/>
    <property type="project" value="UniProtKB-KW"/>
</dbReference>
<evidence type="ECO:0000313" key="18">
    <source>
        <dbReference type="Proteomes" id="UP000727407"/>
    </source>
</evidence>
<dbReference type="InterPro" id="IPR008271">
    <property type="entry name" value="Ser/Thr_kinase_AS"/>
</dbReference>
<dbReference type="InterPro" id="IPR011009">
    <property type="entry name" value="Kinase-like_dom_sf"/>
</dbReference>
<reference evidence="17" key="1">
    <citation type="submission" date="2020-07" db="EMBL/GenBank/DDBJ databases">
        <title>Clarias magur genome sequencing, assembly and annotation.</title>
        <authorList>
            <person name="Kushwaha B."/>
            <person name="Kumar R."/>
            <person name="Das P."/>
            <person name="Joshi C.G."/>
            <person name="Kumar D."/>
            <person name="Nagpure N.S."/>
            <person name="Pandey M."/>
            <person name="Agarwal S."/>
            <person name="Srivastava S."/>
            <person name="Singh M."/>
            <person name="Sahoo L."/>
            <person name="Jayasankar P."/>
            <person name="Meher P.K."/>
            <person name="Koringa P.G."/>
            <person name="Iquebal M.A."/>
            <person name="Das S.P."/>
            <person name="Bit A."/>
            <person name="Patnaik S."/>
            <person name="Patel N."/>
            <person name="Shah T.M."/>
            <person name="Hinsu A."/>
            <person name="Jena J.K."/>
        </authorList>
    </citation>
    <scope>NUCLEOTIDE SEQUENCE</scope>
    <source>
        <strain evidence="17">CIFAMagur01</strain>
        <tissue evidence="17">Testis</tissue>
    </source>
</reference>
<comment type="catalytic activity">
    <reaction evidence="12">
        <text>L-seryl-[protein] + ATP = O-phospho-L-seryl-[protein] + ADP + H(+)</text>
        <dbReference type="Rhea" id="RHEA:17989"/>
        <dbReference type="Rhea" id="RHEA-COMP:9863"/>
        <dbReference type="Rhea" id="RHEA-COMP:11604"/>
        <dbReference type="ChEBI" id="CHEBI:15378"/>
        <dbReference type="ChEBI" id="CHEBI:29999"/>
        <dbReference type="ChEBI" id="CHEBI:30616"/>
        <dbReference type="ChEBI" id="CHEBI:83421"/>
        <dbReference type="ChEBI" id="CHEBI:456216"/>
        <dbReference type="EC" id="2.7.11.1"/>
    </reaction>
</comment>
<name>A0A8J4WUG3_CLAMG</name>
<keyword evidence="18" id="KW-1185">Reference proteome</keyword>
<dbReference type="SUPFAM" id="SSF56112">
    <property type="entry name" value="Protein kinase-like (PK-like)"/>
    <property type="match status" value="1"/>
</dbReference>
<dbReference type="PROSITE" id="PS50011">
    <property type="entry name" value="PROTEIN_KINASE_DOM"/>
    <property type="match status" value="1"/>
</dbReference>
<accession>A0A8J4WUG3</accession>
<comment type="cofactor">
    <cofactor evidence="1">
        <name>Mg(2+)</name>
        <dbReference type="ChEBI" id="CHEBI:18420"/>
    </cofactor>
</comment>
<dbReference type="GO" id="GO:0005524">
    <property type="term" value="F:ATP binding"/>
    <property type="evidence" value="ECO:0007669"/>
    <property type="project" value="UniProtKB-UniRule"/>
</dbReference>
<feature type="compositionally biased region" description="Basic and acidic residues" evidence="15">
    <location>
        <begin position="718"/>
        <end position="740"/>
    </location>
</feature>
<feature type="region of interest" description="Disordered" evidence="15">
    <location>
        <begin position="362"/>
        <end position="392"/>
    </location>
</feature>
<dbReference type="InterPro" id="IPR017441">
    <property type="entry name" value="Protein_kinase_ATP_BS"/>
</dbReference>
<evidence type="ECO:0000256" key="6">
    <source>
        <dbReference type="ARBA" id="ARBA00022723"/>
    </source>
</evidence>
<keyword evidence="6" id="KW-0479">Metal-binding</keyword>
<dbReference type="EC" id="2.7.11.1" evidence="3"/>
<keyword evidence="8 17" id="KW-0418">Kinase</keyword>
<evidence type="ECO:0000256" key="5">
    <source>
        <dbReference type="ARBA" id="ARBA00022679"/>
    </source>
</evidence>
<feature type="domain" description="Protein kinase" evidence="16">
    <location>
        <begin position="13"/>
        <end position="269"/>
    </location>
</feature>
<dbReference type="Gene3D" id="1.10.510.10">
    <property type="entry name" value="Transferase(Phosphotransferase) domain 1"/>
    <property type="match status" value="1"/>
</dbReference>
<keyword evidence="10" id="KW-0460">Magnesium</keyword>
<evidence type="ECO:0000256" key="12">
    <source>
        <dbReference type="ARBA" id="ARBA00048679"/>
    </source>
</evidence>